<gene>
    <name evidence="2" type="ORF">GMA10_06710</name>
</gene>
<feature type="transmembrane region" description="Helical" evidence="1">
    <location>
        <begin position="24"/>
        <end position="46"/>
    </location>
</feature>
<protein>
    <submittedName>
        <fullName evidence="2">Uncharacterized protein</fullName>
    </submittedName>
</protein>
<keyword evidence="1" id="KW-0812">Transmembrane</keyword>
<sequence>MQPIGTSDARVGNAQTRSAASGRAFWATVIGMAVMVLIFVFAVISAANEQSVLGWILAAIALGWLALAAYALFLVRGTLRFGKNAVRKLQSDLEDAQMRAPSSGTSAVPEADAMRDQKLAHSFQIVLVQNKVLKEELAKGDQADQEVVDRAIDTINFTAKNGMGMVQSQDTVDGTVVD</sequence>
<feature type="transmembrane region" description="Helical" evidence="1">
    <location>
        <begin position="52"/>
        <end position="75"/>
    </location>
</feature>
<dbReference type="EMBL" id="WOGT01000003">
    <property type="protein sequence ID" value="MUN54904.1"/>
    <property type="molecule type" value="Genomic_DNA"/>
</dbReference>
<evidence type="ECO:0000313" key="2">
    <source>
        <dbReference type="EMBL" id="MUN54904.1"/>
    </source>
</evidence>
<reference evidence="2 3" key="1">
    <citation type="submission" date="2019-12" db="EMBL/GenBank/DDBJ databases">
        <authorList>
            <person name="Li J."/>
            <person name="Shi Y."/>
            <person name="Xu G."/>
            <person name="Xiao D."/>
            <person name="Ran X."/>
        </authorList>
    </citation>
    <scope>NUCLEOTIDE SEQUENCE [LARGE SCALE GENOMIC DNA]</scope>
    <source>
        <strain evidence="2 3">JCM 15915</strain>
    </source>
</reference>
<accession>A0A7K1LI93</accession>
<dbReference type="Proteomes" id="UP000462152">
    <property type="component" value="Unassembled WGS sequence"/>
</dbReference>
<organism evidence="2 3">
    <name type="scientific">Rothia koreensis</name>
    <dbReference type="NCBI Taxonomy" id="592378"/>
    <lineage>
        <taxon>Bacteria</taxon>
        <taxon>Bacillati</taxon>
        <taxon>Actinomycetota</taxon>
        <taxon>Actinomycetes</taxon>
        <taxon>Micrococcales</taxon>
        <taxon>Micrococcaceae</taxon>
        <taxon>Rothia</taxon>
    </lineage>
</organism>
<dbReference type="RefSeq" id="WP_129315002.1">
    <property type="nucleotide sequence ID" value="NZ_CP197643.1"/>
</dbReference>
<comment type="caution">
    <text evidence="2">The sequence shown here is derived from an EMBL/GenBank/DDBJ whole genome shotgun (WGS) entry which is preliminary data.</text>
</comment>
<keyword evidence="1" id="KW-0472">Membrane</keyword>
<keyword evidence="1" id="KW-1133">Transmembrane helix</keyword>
<dbReference type="AlphaFoldDB" id="A0A7K1LI93"/>
<evidence type="ECO:0000256" key="1">
    <source>
        <dbReference type="SAM" id="Phobius"/>
    </source>
</evidence>
<dbReference type="OrthoDB" id="4954603at2"/>
<name>A0A7K1LI93_9MICC</name>
<proteinExistence type="predicted"/>
<keyword evidence="3" id="KW-1185">Reference proteome</keyword>
<evidence type="ECO:0000313" key="3">
    <source>
        <dbReference type="Proteomes" id="UP000462152"/>
    </source>
</evidence>